<feature type="compositionally biased region" description="Basic and acidic residues" evidence="1">
    <location>
        <begin position="308"/>
        <end position="319"/>
    </location>
</feature>
<feature type="compositionally biased region" description="Basic and acidic residues" evidence="1">
    <location>
        <begin position="492"/>
        <end position="502"/>
    </location>
</feature>
<protein>
    <submittedName>
        <fullName evidence="2">Uncharacterized protein</fullName>
    </submittedName>
</protein>
<feature type="compositionally biased region" description="Acidic residues" evidence="1">
    <location>
        <begin position="91"/>
        <end position="113"/>
    </location>
</feature>
<comment type="caution">
    <text evidence="2">The sequence shown here is derived from an EMBL/GenBank/DDBJ whole genome shotgun (WGS) entry which is preliminary data.</text>
</comment>
<evidence type="ECO:0000256" key="1">
    <source>
        <dbReference type="SAM" id="MobiDB-lite"/>
    </source>
</evidence>
<dbReference type="Proteomes" id="UP001530315">
    <property type="component" value="Unassembled WGS sequence"/>
</dbReference>
<feature type="compositionally biased region" description="Low complexity" evidence="1">
    <location>
        <begin position="233"/>
        <end position="253"/>
    </location>
</feature>
<evidence type="ECO:0000313" key="2">
    <source>
        <dbReference type="EMBL" id="KAL3797911.1"/>
    </source>
</evidence>
<dbReference type="AlphaFoldDB" id="A0ABD3QDW6"/>
<reference evidence="2 3" key="1">
    <citation type="submission" date="2024-10" db="EMBL/GenBank/DDBJ databases">
        <title>Updated reference genomes for cyclostephanoid diatoms.</title>
        <authorList>
            <person name="Roberts W.R."/>
            <person name="Alverson A.J."/>
        </authorList>
    </citation>
    <scope>NUCLEOTIDE SEQUENCE [LARGE SCALE GENOMIC DNA]</scope>
    <source>
        <strain evidence="2 3">AJA276-08</strain>
    </source>
</reference>
<gene>
    <name evidence="2" type="ORF">ACHAW5_009978</name>
</gene>
<feature type="region of interest" description="Disordered" evidence="1">
    <location>
        <begin position="1"/>
        <end position="549"/>
    </location>
</feature>
<feature type="compositionally biased region" description="Low complexity" evidence="1">
    <location>
        <begin position="38"/>
        <end position="76"/>
    </location>
</feature>
<feature type="compositionally biased region" description="Basic residues" evidence="1">
    <location>
        <begin position="950"/>
        <end position="961"/>
    </location>
</feature>
<feature type="compositionally biased region" description="Acidic residues" evidence="1">
    <location>
        <begin position="914"/>
        <end position="929"/>
    </location>
</feature>
<keyword evidence="3" id="KW-1185">Reference proteome</keyword>
<feature type="compositionally biased region" description="Basic residues" evidence="1">
    <location>
        <begin position="132"/>
        <end position="143"/>
    </location>
</feature>
<accession>A0ABD3QDW6</accession>
<sequence length="1036" mass="113196">MSSEDEHEESSSNNADDDEEVAIPPPPPPPPARRRGAIPRASLGRRGSGRPVVPRPATTAPSPSQSPSSAPVAPRRYTAAEIDREITAYEKEEEGGLDDEIDDDDDDEEEDEDGGRKEGATIMASRKSSSPRGRRTGYKRPRAKGSAARGKQPAGSRGAGGKKKTMPVGKRGGRRSGDGESSGGGGGSSSEEWSESDGGRSSGDDESAGRDDDDDDDSDSDFGARPTKRNGRTRGVVARRAAPAPKSRAARTTPGRRRATRSAAARLNELSNDDNDDDDVQYDTTPSGSRRPRRECKARTIQRMSDVVSKDMQSEREALGEMLEDDDKERLENSDGDNDDDGDDGGGPGRTGVAARGAKSKGGGVQRDSRTRQRKKLLEDDDDEDYDEDAPSDACNDSDNDDEDAVGEDGDDNDLVVSKRRSGRSRKRSEGPSYMDVDEDEEEIGTADEDSDDEDTAPSVLMSPARKSSNAFGGSPGSGARATRARMGRAPLDIRGKNDRSWTSKNAGPELRGDADGNDDDSDDDEDDDTLFKAPKSKSPTKLRTTHVNCPSTTDDITMAPLPRNKPHVCYIAPDGRTRHCFTLDTLYRIAISAKDNDNAGSSSVLGGGPSSKTLQFLQPPHFRAPMEDDLLDQIASRFGRAALVIEKSPIYKKLKADRRRGTADEDMLEDDDDDDGLKDDDGGEDRFSFMDDPLTILGSLDQEEFVVASSFCFRYLADVKAHLSAVHGVNLKDIMGNDLFKRFQIRAGDGLLQSWLKRSLRRAAVQGDMMHYWLNGENQSFILLLNQIDRSKARGEHSGEYGSDFSFSFPNRARKIWRDVSAPYSKQHDMGDFIAEEGDDESEDGSDFAADLPVNPNFTPSDSKEVGNSKSPEEQLIEHLRKKSRTKRKYDSSNDDSSETNNDKDSGDGDYASSDDDEPEGSDDDELEVLPKPPHYEEEEEDDDWIKAKLLKAKKAKHGLKTNGDGNSDDDGVFQSNSETEHPKTKINGSPRKKVIDDDDSSLSSDGERKPKPKMHTDGGSARKRVIESSDEESF</sequence>
<organism evidence="2 3">
    <name type="scientific">Stephanodiscus triporus</name>
    <dbReference type="NCBI Taxonomy" id="2934178"/>
    <lineage>
        <taxon>Eukaryota</taxon>
        <taxon>Sar</taxon>
        <taxon>Stramenopiles</taxon>
        <taxon>Ochrophyta</taxon>
        <taxon>Bacillariophyta</taxon>
        <taxon>Coscinodiscophyceae</taxon>
        <taxon>Thalassiosirophycidae</taxon>
        <taxon>Stephanodiscales</taxon>
        <taxon>Stephanodiscaceae</taxon>
        <taxon>Stephanodiscus</taxon>
    </lineage>
</organism>
<evidence type="ECO:0000313" key="3">
    <source>
        <dbReference type="Proteomes" id="UP001530315"/>
    </source>
</evidence>
<dbReference type="PANTHER" id="PTHR48209">
    <property type="entry name" value="AGL056WP"/>
    <property type="match status" value="1"/>
</dbReference>
<feature type="compositionally biased region" description="Basic and acidic residues" evidence="1">
    <location>
        <begin position="81"/>
        <end position="90"/>
    </location>
</feature>
<feature type="compositionally biased region" description="Acidic residues" evidence="1">
    <location>
        <begin position="211"/>
        <end position="220"/>
    </location>
</feature>
<feature type="compositionally biased region" description="Basic residues" evidence="1">
    <location>
        <begin position="535"/>
        <end position="545"/>
    </location>
</feature>
<feature type="compositionally biased region" description="Acidic residues" evidence="1">
    <location>
        <begin position="516"/>
        <end position="529"/>
    </location>
</feature>
<feature type="region of interest" description="Disordered" evidence="1">
    <location>
        <begin position="837"/>
        <end position="1036"/>
    </location>
</feature>
<feature type="compositionally biased region" description="Basic and acidic residues" evidence="1">
    <location>
        <begin position="863"/>
        <end position="880"/>
    </location>
</feature>
<feature type="compositionally biased region" description="Acidic residues" evidence="1">
    <location>
        <begin position="334"/>
        <end position="344"/>
    </location>
</feature>
<dbReference type="PANTHER" id="PTHR48209:SF2">
    <property type="entry name" value="FI24008P1"/>
    <property type="match status" value="1"/>
</dbReference>
<feature type="compositionally biased region" description="Acidic residues" evidence="1">
    <location>
        <begin position="665"/>
        <end position="683"/>
    </location>
</feature>
<feature type="compositionally biased region" description="Acidic residues" evidence="1">
    <location>
        <begin position="837"/>
        <end position="847"/>
    </location>
</feature>
<feature type="compositionally biased region" description="Acidic residues" evidence="1">
    <location>
        <begin position="379"/>
        <end position="414"/>
    </location>
</feature>
<dbReference type="EMBL" id="JALLAZ020000323">
    <property type="protein sequence ID" value="KAL3797911.1"/>
    <property type="molecule type" value="Genomic_DNA"/>
</dbReference>
<feature type="compositionally biased region" description="Acidic residues" evidence="1">
    <location>
        <begin position="271"/>
        <end position="281"/>
    </location>
</feature>
<feature type="compositionally biased region" description="Acidic residues" evidence="1">
    <location>
        <begin position="436"/>
        <end position="456"/>
    </location>
</feature>
<feature type="compositionally biased region" description="Basic residues" evidence="1">
    <location>
        <begin position="418"/>
        <end position="427"/>
    </location>
</feature>
<name>A0ABD3QDW6_9STRA</name>
<feature type="region of interest" description="Disordered" evidence="1">
    <location>
        <begin position="662"/>
        <end position="683"/>
    </location>
</feature>
<proteinExistence type="predicted"/>